<dbReference type="GO" id="GO:0008124">
    <property type="term" value="F:4-alpha-hydroxytetrahydrobiopterin dehydratase activity"/>
    <property type="evidence" value="ECO:0007669"/>
    <property type="project" value="UniProtKB-UniRule"/>
</dbReference>
<comment type="catalytic activity">
    <reaction evidence="1 4">
        <text>(4aS,6R)-4a-hydroxy-L-erythro-5,6,7,8-tetrahydrobiopterin = (6R)-L-erythro-6,7-dihydrobiopterin + H2O</text>
        <dbReference type="Rhea" id="RHEA:11920"/>
        <dbReference type="ChEBI" id="CHEBI:15377"/>
        <dbReference type="ChEBI" id="CHEBI:15642"/>
        <dbReference type="ChEBI" id="CHEBI:43120"/>
        <dbReference type="EC" id="4.2.1.96"/>
    </reaction>
</comment>
<dbReference type="EC" id="4.2.1.96" evidence="4"/>
<dbReference type="Proteomes" id="UP000288178">
    <property type="component" value="Unassembled WGS sequence"/>
</dbReference>
<accession>A0A3S2VU42</accession>
<dbReference type="GO" id="GO:0006729">
    <property type="term" value="P:tetrahydrobiopterin biosynthetic process"/>
    <property type="evidence" value="ECO:0007669"/>
    <property type="project" value="InterPro"/>
</dbReference>
<dbReference type="AlphaFoldDB" id="A0A3S2VU42"/>
<evidence type="ECO:0000256" key="3">
    <source>
        <dbReference type="ARBA" id="ARBA00023239"/>
    </source>
</evidence>
<evidence type="ECO:0000256" key="4">
    <source>
        <dbReference type="HAMAP-Rule" id="MF_00434"/>
    </source>
</evidence>
<keyword evidence="3 4" id="KW-0456">Lyase</keyword>
<keyword evidence="6" id="KW-1185">Reference proteome</keyword>
<proteinExistence type="inferred from homology"/>
<dbReference type="Gene3D" id="3.30.1360.20">
    <property type="entry name" value="Transcriptional coactivator/pterin dehydratase"/>
    <property type="match status" value="1"/>
</dbReference>
<evidence type="ECO:0000313" key="6">
    <source>
        <dbReference type="Proteomes" id="UP000288178"/>
    </source>
</evidence>
<protein>
    <recommendedName>
        <fullName evidence="4">Putative pterin-4-alpha-carbinolamine dehydratase</fullName>
        <shortName evidence="4">PHS</shortName>
        <ecNumber evidence="4">4.2.1.96</ecNumber>
    </recommendedName>
    <alternativeName>
        <fullName evidence="4">4-alpha-hydroxy-tetrahydropterin dehydratase</fullName>
    </alternativeName>
    <alternativeName>
        <fullName evidence="4">Pterin carbinolamine dehydratase</fullName>
        <shortName evidence="4">PCD</shortName>
    </alternativeName>
</protein>
<dbReference type="OrthoDB" id="9794987at2"/>
<dbReference type="RefSeq" id="WP_128200323.1">
    <property type="nucleotide sequence ID" value="NZ_SACT01000009.1"/>
</dbReference>
<organism evidence="5 6">
    <name type="scientific">Rubrivivax albus</name>
    <dbReference type="NCBI Taxonomy" id="2499835"/>
    <lineage>
        <taxon>Bacteria</taxon>
        <taxon>Pseudomonadati</taxon>
        <taxon>Pseudomonadota</taxon>
        <taxon>Betaproteobacteria</taxon>
        <taxon>Burkholderiales</taxon>
        <taxon>Sphaerotilaceae</taxon>
        <taxon>Rubrivivax</taxon>
    </lineage>
</organism>
<dbReference type="HAMAP" id="MF_00434">
    <property type="entry name" value="Pterin_4_alpha"/>
    <property type="match status" value="1"/>
</dbReference>
<comment type="similarity">
    <text evidence="2 4">Belongs to the pterin-4-alpha-carbinolamine dehydratase family.</text>
</comment>
<evidence type="ECO:0000256" key="1">
    <source>
        <dbReference type="ARBA" id="ARBA00001554"/>
    </source>
</evidence>
<dbReference type="PANTHER" id="PTHR12599">
    <property type="entry name" value="PTERIN-4-ALPHA-CARBINOLAMINE DEHYDRATASE"/>
    <property type="match status" value="1"/>
</dbReference>
<comment type="caution">
    <text evidence="5">The sequence shown here is derived from an EMBL/GenBank/DDBJ whole genome shotgun (WGS) entry which is preliminary data.</text>
</comment>
<dbReference type="SUPFAM" id="SSF55248">
    <property type="entry name" value="PCD-like"/>
    <property type="match status" value="1"/>
</dbReference>
<dbReference type="NCBIfam" id="NF002017">
    <property type="entry name" value="PRK00823.1-2"/>
    <property type="match status" value="1"/>
</dbReference>
<dbReference type="EMBL" id="SACT01000009">
    <property type="protein sequence ID" value="RVT48822.1"/>
    <property type="molecule type" value="Genomic_DNA"/>
</dbReference>
<evidence type="ECO:0000313" key="5">
    <source>
        <dbReference type="EMBL" id="RVT48822.1"/>
    </source>
</evidence>
<dbReference type="PANTHER" id="PTHR12599:SF0">
    <property type="entry name" value="PTERIN-4-ALPHA-CARBINOLAMINE DEHYDRATASE"/>
    <property type="match status" value="1"/>
</dbReference>
<name>A0A3S2VU42_9BURK</name>
<gene>
    <name evidence="5" type="ORF">ENE75_20880</name>
</gene>
<dbReference type="InterPro" id="IPR001533">
    <property type="entry name" value="Pterin_deHydtase"/>
</dbReference>
<dbReference type="InterPro" id="IPR036428">
    <property type="entry name" value="PCD_sf"/>
</dbReference>
<evidence type="ECO:0000256" key="2">
    <source>
        <dbReference type="ARBA" id="ARBA00006472"/>
    </source>
</evidence>
<sequence length="99" mass="10920">MSTTALPDAEVDTRLADLPGWRRVDGALHKRFDFPDYHRTMAFVNAVAWIAHQDDHHPDLSVHYGHCVVCWSTHSAGGITARDFASAAKVDALLANRAP</sequence>
<reference evidence="5 6" key="1">
    <citation type="submission" date="2019-01" db="EMBL/GenBank/DDBJ databases">
        <authorList>
            <person name="Chen W.-M."/>
        </authorList>
    </citation>
    <scope>NUCLEOTIDE SEQUENCE [LARGE SCALE GENOMIC DNA]</scope>
    <source>
        <strain evidence="5 6">ICH-3</strain>
    </source>
</reference>
<dbReference type="Pfam" id="PF01329">
    <property type="entry name" value="Pterin_4a"/>
    <property type="match status" value="1"/>
</dbReference>